<feature type="compositionally biased region" description="Pro residues" evidence="7">
    <location>
        <begin position="1159"/>
        <end position="1171"/>
    </location>
</feature>
<feature type="region of interest" description="Disordered" evidence="7">
    <location>
        <begin position="493"/>
        <end position="533"/>
    </location>
</feature>
<evidence type="ECO:0000256" key="1">
    <source>
        <dbReference type="ARBA" id="ARBA00022481"/>
    </source>
</evidence>
<keyword evidence="10" id="KW-1185">Reference proteome</keyword>
<dbReference type="FunFam" id="1.25.40.90:FF:000020">
    <property type="entry name" value="regulation of nuclear pre-mRNA domain-containing protein 2 isoform X1"/>
    <property type="match status" value="1"/>
</dbReference>
<feature type="compositionally biased region" description="Basic and acidic residues" evidence="7">
    <location>
        <begin position="1086"/>
        <end position="1098"/>
    </location>
</feature>
<dbReference type="InterPro" id="IPR006569">
    <property type="entry name" value="CID_dom"/>
</dbReference>
<dbReference type="Pfam" id="PF16566">
    <property type="entry name" value="CREPT"/>
    <property type="match status" value="1"/>
</dbReference>
<gene>
    <name evidence="9" type="ORF">AALO_G00253500</name>
</gene>
<keyword evidence="2" id="KW-0597">Phosphoprotein</keyword>
<keyword evidence="1" id="KW-0488">Methylation</keyword>
<feature type="region of interest" description="Disordered" evidence="7">
    <location>
        <begin position="675"/>
        <end position="1171"/>
    </location>
</feature>
<feature type="compositionally biased region" description="Basic and acidic residues" evidence="7">
    <location>
        <begin position="925"/>
        <end position="943"/>
    </location>
</feature>
<dbReference type="InterPro" id="IPR008942">
    <property type="entry name" value="ENTH_VHS"/>
</dbReference>
<feature type="compositionally biased region" description="Pro residues" evidence="7">
    <location>
        <begin position="886"/>
        <end position="898"/>
    </location>
</feature>
<evidence type="ECO:0000256" key="7">
    <source>
        <dbReference type="SAM" id="MobiDB-lite"/>
    </source>
</evidence>
<dbReference type="Gene3D" id="1.25.40.90">
    <property type="match status" value="1"/>
</dbReference>
<dbReference type="AlphaFoldDB" id="A0AAV6FSB9"/>
<protein>
    <recommendedName>
        <fullName evidence="6">Regulation of nuclear pre-mRNA domain-containing protein 2</fullName>
    </recommendedName>
</protein>
<feature type="compositionally biased region" description="Polar residues" evidence="7">
    <location>
        <begin position="720"/>
        <end position="737"/>
    </location>
</feature>
<dbReference type="GO" id="GO:0031124">
    <property type="term" value="P:mRNA 3'-end processing"/>
    <property type="evidence" value="ECO:0007669"/>
    <property type="project" value="TreeGrafter"/>
</dbReference>
<dbReference type="GO" id="GO:0000993">
    <property type="term" value="F:RNA polymerase II complex binding"/>
    <property type="evidence" value="ECO:0007669"/>
    <property type="project" value="TreeGrafter"/>
</dbReference>
<feature type="compositionally biased region" description="Low complexity" evidence="7">
    <location>
        <begin position="899"/>
        <end position="910"/>
    </location>
</feature>
<evidence type="ECO:0000259" key="8">
    <source>
        <dbReference type="PROSITE" id="PS51391"/>
    </source>
</evidence>
<evidence type="ECO:0000256" key="5">
    <source>
        <dbReference type="ARBA" id="ARBA00062892"/>
    </source>
</evidence>
<feature type="compositionally biased region" description="Basic and acidic residues" evidence="7">
    <location>
        <begin position="1048"/>
        <end position="1058"/>
    </location>
</feature>
<feature type="region of interest" description="Disordered" evidence="7">
    <location>
        <begin position="573"/>
        <end position="653"/>
    </location>
</feature>
<feature type="compositionally biased region" description="Polar residues" evidence="7">
    <location>
        <begin position="697"/>
        <end position="706"/>
    </location>
</feature>
<dbReference type="Pfam" id="PF04818">
    <property type="entry name" value="CID"/>
    <property type="match status" value="1"/>
</dbReference>
<evidence type="ECO:0000256" key="3">
    <source>
        <dbReference type="ARBA" id="ARBA00022990"/>
    </source>
</evidence>
<dbReference type="Proteomes" id="UP000823561">
    <property type="component" value="Chromosome 20"/>
</dbReference>
<comment type="subunit">
    <text evidence="5">Associates with the RNA polymerase II complex.</text>
</comment>
<feature type="compositionally biased region" description="Polar residues" evidence="7">
    <location>
        <begin position="610"/>
        <end position="634"/>
    </location>
</feature>
<dbReference type="SMART" id="SM00582">
    <property type="entry name" value="RPR"/>
    <property type="match status" value="1"/>
</dbReference>
<sequence>MAAGGAAASSHGSRGSAAALESSLDRRFQVVTNTMESIQGLSTWCIDNKKYHNNIVRAWLKWIKKSDSAHRLNLFYLANDVIQNCKRKNAIVYRTSFTAVLPDSMEFFNAPDEPKVRRAVERTLTIWEERNIYSEEFIANLRVGLQEKEPEEPASATPVPTATATPKVSAAQKSKIVAEFVPQSFVQKLQKHRSSVDEVDLREKQLAAMRVDVCSSEALKKLKDKAGGKKFAKDFEEGSSKLQEFVSILDAQVKKGPVLLEALQSADIFYEMQYKEVKIVTKAYETFANRVNHLKRKLDALKASLPSLDDSPVPSPCADAPSPTGSESPFHGLTAPDPDLDGDAMDHDPEPLIPLGDAPSPLSSAGGSPKPDAAVGQTDNTEVEDMELSDMEETEGGGIIVEEQVETPIVPVASNPVPAPITTQPALTNKAAPVMHATPPSETPPPAAVAPPPAAAAAAAITVTPTVPTVPANLANVDLGKISSILNSIMKNTGVSPGSRPSSESPVAATSSPAPPQKNPAPPPQSSSSLASILSKVDTSSILSALSKTQGQTGGLQGFSSILNNQSVKTTASPLASTELPRTSSFPAPSNNPIPTSLNTPSPLGPFLMGNSSNRQETIPSSFMPTPGSSNMQTKPLPEKQGINERSSSTALSSNLESRIHSFFQGNHGLRDGLGFNADPLGQRGSTLPTALPGQVAASNSPSLGQENLEGTPVRDESGGTPTQDEVSDASSGNVLSMFQGGVPKTGVNNPASNLGSSQAPPAYDNEFWRNSNTQSKLYGTPNGAPFRQGGYNGMGQVTRPSGSSGSELNQYPTQVPNTVSGGKLQSDNEESRRDPKGGWYGQPYVDKYSDSNMAATSLNYGEGQRESEAIHQSTSHSAPGFFNTPLPPIPQLPPPPKELLSGPSSSSRPGPGPGPVAEPSEASNHPDEYHDPSHFEPVREDLLLPYPEPYPEEEMGHPGEPPFSHPQPYPHPPQHPPHPRPLGPGLDGGPRPPLHHPHGPPHPLPRRGLSPPPGPMGDYYETHSPPPPHRGYYEDRSPSPPPFEDPYYDRYYDREARSPSPPPYPHRQPLSPRALSHPPEFDVYDYEHDLHPAEHRLPPHPFHPRPPHPMHHMAPIPQRPLGPRRPMPPRPPHHPHDPYRMPMKRPPFGGPPRGGGPFYPPKRPYLPPRY</sequence>
<feature type="compositionally biased region" description="Low complexity" evidence="7">
    <location>
        <begin position="501"/>
        <end position="512"/>
    </location>
</feature>
<accession>A0AAV6FSB9</accession>
<feature type="compositionally biased region" description="Pro residues" evidence="7">
    <location>
        <begin position="513"/>
        <end position="525"/>
    </location>
</feature>
<feature type="region of interest" description="Disordered" evidence="7">
    <location>
        <begin position="305"/>
        <end position="379"/>
    </location>
</feature>
<comment type="similarity">
    <text evidence="4">Belongs to the UPF0400 (RTT103) family.</text>
</comment>
<evidence type="ECO:0000313" key="9">
    <source>
        <dbReference type="EMBL" id="KAG5264411.1"/>
    </source>
</evidence>
<feature type="compositionally biased region" description="Polar residues" evidence="7">
    <location>
        <begin position="799"/>
        <end position="826"/>
    </location>
</feature>
<feature type="domain" description="CID" evidence="8">
    <location>
        <begin position="16"/>
        <end position="149"/>
    </location>
</feature>
<organism evidence="9 10">
    <name type="scientific">Alosa alosa</name>
    <name type="common">allis shad</name>
    <dbReference type="NCBI Taxonomy" id="278164"/>
    <lineage>
        <taxon>Eukaryota</taxon>
        <taxon>Metazoa</taxon>
        <taxon>Chordata</taxon>
        <taxon>Craniata</taxon>
        <taxon>Vertebrata</taxon>
        <taxon>Euteleostomi</taxon>
        <taxon>Actinopterygii</taxon>
        <taxon>Neopterygii</taxon>
        <taxon>Teleostei</taxon>
        <taxon>Clupei</taxon>
        <taxon>Clupeiformes</taxon>
        <taxon>Clupeoidei</taxon>
        <taxon>Clupeidae</taxon>
        <taxon>Alosa</taxon>
    </lineage>
</organism>
<dbReference type="PANTHER" id="PTHR12460:SF40">
    <property type="entry name" value="REGULATION OF NUCLEAR PRE-MRNA DOMAIN-CONTAINING PROTEIN 2"/>
    <property type="match status" value="1"/>
</dbReference>
<proteinExistence type="inferred from homology"/>
<keyword evidence="3" id="KW-0007">Acetylation</keyword>
<feature type="compositionally biased region" description="Pro residues" evidence="7">
    <location>
        <begin position="960"/>
        <end position="983"/>
    </location>
</feature>
<evidence type="ECO:0000256" key="2">
    <source>
        <dbReference type="ARBA" id="ARBA00022553"/>
    </source>
</evidence>
<dbReference type="PROSITE" id="PS51391">
    <property type="entry name" value="CID"/>
    <property type="match status" value="1"/>
</dbReference>
<comment type="caution">
    <text evidence="9">The sequence shown here is derived from an EMBL/GenBank/DDBJ whole genome shotgun (WGS) entry which is preliminary data.</text>
</comment>
<dbReference type="Gene3D" id="6.10.250.2560">
    <property type="match status" value="1"/>
</dbReference>
<feature type="compositionally biased region" description="Polar residues" evidence="7">
    <location>
        <begin position="573"/>
        <end position="602"/>
    </location>
</feature>
<feature type="compositionally biased region" description="Low complexity" evidence="7">
    <location>
        <begin position="644"/>
        <end position="653"/>
    </location>
</feature>
<name>A0AAV6FSB9_9TELE</name>
<evidence type="ECO:0000256" key="6">
    <source>
        <dbReference type="ARBA" id="ARBA00067342"/>
    </source>
</evidence>
<feature type="compositionally biased region" description="Low complexity" evidence="7">
    <location>
        <begin position="358"/>
        <end position="371"/>
    </location>
</feature>
<dbReference type="EMBL" id="JADWDJ010000020">
    <property type="protein sequence ID" value="KAG5264411.1"/>
    <property type="molecule type" value="Genomic_DNA"/>
</dbReference>
<feature type="compositionally biased region" description="Pro residues" evidence="7">
    <location>
        <begin position="1118"/>
        <end position="1131"/>
    </location>
</feature>
<evidence type="ECO:0000256" key="4">
    <source>
        <dbReference type="ARBA" id="ARBA00034310"/>
    </source>
</evidence>
<dbReference type="PANTHER" id="PTHR12460">
    <property type="entry name" value="CYCLIN-DEPENDENT KINASE INHIBITOR-RELATED PROTEIN"/>
    <property type="match status" value="1"/>
</dbReference>
<dbReference type="InterPro" id="IPR032337">
    <property type="entry name" value="RPRD1A/B_C"/>
</dbReference>
<evidence type="ECO:0000313" key="10">
    <source>
        <dbReference type="Proteomes" id="UP000823561"/>
    </source>
</evidence>
<feature type="compositionally biased region" description="Basic residues" evidence="7">
    <location>
        <begin position="1103"/>
        <end position="1112"/>
    </location>
</feature>
<dbReference type="SUPFAM" id="SSF48464">
    <property type="entry name" value="ENTH/VHS domain"/>
    <property type="match status" value="1"/>
</dbReference>
<reference evidence="9" key="1">
    <citation type="submission" date="2020-10" db="EMBL/GenBank/DDBJ databases">
        <title>Chromosome-scale genome assembly of the Allis shad, Alosa alosa.</title>
        <authorList>
            <person name="Margot Z."/>
            <person name="Christophe K."/>
            <person name="Cabau C."/>
            <person name="Louis A."/>
            <person name="Berthelot C."/>
            <person name="Parey E."/>
            <person name="Roest Crollius H."/>
            <person name="Montfort J."/>
            <person name="Robinson-Rechavi M."/>
            <person name="Bucao C."/>
            <person name="Bouchez O."/>
            <person name="Gislard M."/>
            <person name="Lluch J."/>
            <person name="Milhes M."/>
            <person name="Lampietro C."/>
            <person name="Lopez Roques C."/>
            <person name="Donnadieu C."/>
            <person name="Braasch I."/>
            <person name="Desvignes T."/>
            <person name="Postlethwait J."/>
            <person name="Bobe J."/>
            <person name="Guiguen Y."/>
        </authorList>
    </citation>
    <scope>NUCLEOTIDE SEQUENCE</scope>
    <source>
        <strain evidence="9">M-15738</strain>
        <tissue evidence="9">Blood</tissue>
    </source>
</reference>
<feature type="compositionally biased region" description="Polar residues" evidence="7">
    <location>
        <begin position="769"/>
        <end position="778"/>
    </location>
</feature>
<feature type="compositionally biased region" description="Polar residues" evidence="7">
    <location>
        <begin position="851"/>
        <end position="860"/>
    </location>
</feature>
<feature type="compositionally biased region" description="Polar residues" evidence="7">
    <location>
        <begin position="747"/>
        <end position="760"/>
    </location>
</feature>